<feature type="compositionally biased region" description="Basic and acidic residues" evidence="1">
    <location>
        <begin position="1"/>
        <end position="12"/>
    </location>
</feature>
<proteinExistence type="predicted"/>
<evidence type="ECO:0000256" key="1">
    <source>
        <dbReference type="SAM" id="MobiDB-lite"/>
    </source>
</evidence>
<feature type="region of interest" description="Disordered" evidence="1">
    <location>
        <begin position="1"/>
        <end position="54"/>
    </location>
</feature>
<dbReference type="AlphaFoldDB" id="S9RBM9"/>
<dbReference type="OMA" id="AHKKKYY"/>
<dbReference type="Pfam" id="PF05032">
    <property type="entry name" value="Spo12"/>
    <property type="match status" value="1"/>
</dbReference>
<dbReference type="GeneID" id="25030726"/>
<protein>
    <submittedName>
        <fullName evidence="2">Spo12 family protein</fullName>
    </submittedName>
</protein>
<gene>
    <name evidence="2" type="ORF">SOCG_01746</name>
</gene>
<feature type="compositionally biased region" description="Basic and acidic residues" evidence="1">
    <location>
        <begin position="30"/>
        <end position="42"/>
    </location>
</feature>
<dbReference type="Proteomes" id="UP000016088">
    <property type="component" value="Unassembled WGS sequence"/>
</dbReference>
<evidence type="ECO:0000313" key="2">
    <source>
        <dbReference type="EMBL" id="EPX71529.1"/>
    </source>
</evidence>
<dbReference type="EMBL" id="KE503208">
    <property type="protein sequence ID" value="EPX71529.1"/>
    <property type="molecule type" value="Genomic_DNA"/>
</dbReference>
<feature type="compositionally biased region" description="Polar residues" evidence="1">
    <location>
        <begin position="43"/>
        <end position="54"/>
    </location>
</feature>
<accession>S9RBM9</accession>
<dbReference type="HOGENOM" id="CLU_2442127_0_0_1"/>
<dbReference type="OrthoDB" id="5578329at2759"/>
<dbReference type="RefSeq" id="XP_013020153.1">
    <property type="nucleotide sequence ID" value="XM_013164699.1"/>
</dbReference>
<sequence>MAYAERMQKKGSPEISVQPLHQGNKSLHKQLLEPRFLREKNKATVSSPTDSLMSPCTAKLQAHKQKYHTRNMPGLRSLMQTLLEARDNE</sequence>
<dbReference type="VEuPathDB" id="FungiDB:SOCG_01746"/>
<keyword evidence="3" id="KW-1185">Reference proteome</keyword>
<dbReference type="InterPro" id="IPR007727">
    <property type="entry name" value="Spo12"/>
</dbReference>
<reference evidence="2 3" key="1">
    <citation type="journal article" date="2011" name="Science">
        <title>Comparative functional genomics of the fission yeasts.</title>
        <authorList>
            <person name="Rhind N."/>
            <person name="Chen Z."/>
            <person name="Yassour M."/>
            <person name="Thompson D.A."/>
            <person name="Haas B.J."/>
            <person name="Habib N."/>
            <person name="Wapinski I."/>
            <person name="Roy S."/>
            <person name="Lin M.F."/>
            <person name="Heiman D.I."/>
            <person name="Young S.K."/>
            <person name="Furuya K."/>
            <person name="Guo Y."/>
            <person name="Pidoux A."/>
            <person name="Chen H.M."/>
            <person name="Robbertse B."/>
            <person name="Goldberg J.M."/>
            <person name="Aoki K."/>
            <person name="Bayne E.H."/>
            <person name="Berlin A.M."/>
            <person name="Desjardins C.A."/>
            <person name="Dobbs E."/>
            <person name="Dukaj L."/>
            <person name="Fan L."/>
            <person name="FitzGerald M.G."/>
            <person name="French C."/>
            <person name="Gujja S."/>
            <person name="Hansen K."/>
            <person name="Keifenheim D."/>
            <person name="Levin J.Z."/>
            <person name="Mosher R.A."/>
            <person name="Mueller C.A."/>
            <person name="Pfiffner J."/>
            <person name="Priest M."/>
            <person name="Russ C."/>
            <person name="Smialowska A."/>
            <person name="Swoboda P."/>
            <person name="Sykes S.M."/>
            <person name="Vaughn M."/>
            <person name="Vengrova S."/>
            <person name="Yoder R."/>
            <person name="Zeng Q."/>
            <person name="Allshire R."/>
            <person name="Baulcombe D."/>
            <person name="Birren B.W."/>
            <person name="Brown W."/>
            <person name="Ekwall K."/>
            <person name="Kellis M."/>
            <person name="Leatherwood J."/>
            <person name="Levin H."/>
            <person name="Margalit H."/>
            <person name="Martienssen R."/>
            <person name="Nieduszynski C.A."/>
            <person name="Spatafora J.W."/>
            <person name="Friedman N."/>
            <person name="Dalgaard J.Z."/>
            <person name="Baumann P."/>
            <person name="Niki H."/>
            <person name="Regev A."/>
            <person name="Nusbaum C."/>
        </authorList>
    </citation>
    <scope>NUCLEOTIDE SEQUENCE [LARGE SCALE GENOMIC DNA]</scope>
    <source>
        <strain evidence="3">yFS286</strain>
    </source>
</reference>
<name>S9RBM9_SCHOY</name>
<organism evidence="2 3">
    <name type="scientific">Schizosaccharomyces octosporus (strain yFS286)</name>
    <name type="common">Fission yeast</name>
    <name type="synonym">Octosporomyces octosporus</name>
    <dbReference type="NCBI Taxonomy" id="483514"/>
    <lineage>
        <taxon>Eukaryota</taxon>
        <taxon>Fungi</taxon>
        <taxon>Dikarya</taxon>
        <taxon>Ascomycota</taxon>
        <taxon>Taphrinomycotina</taxon>
        <taxon>Schizosaccharomycetes</taxon>
        <taxon>Schizosaccharomycetales</taxon>
        <taxon>Schizosaccharomycetaceae</taxon>
        <taxon>Schizosaccharomyces</taxon>
    </lineage>
</organism>
<evidence type="ECO:0000313" key="3">
    <source>
        <dbReference type="Proteomes" id="UP000016088"/>
    </source>
</evidence>